<dbReference type="PANTHER" id="PTHR43495">
    <property type="entry name" value="GABA PERMEASE"/>
    <property type="match status" value="1"/>
</dbReference>
<dbReference type="PROSITE" id="PS00218">
    <property type="entry name" value="AMINO_ACID_PERMEASE_1"/>
    <property type="match status" value="1"/>
</dbReference>
<feature type="transmembrane region" description="Helical" evidence="9">
    <location>
        <begin position="431"/>
        <end position="450"/>
    </location>
</feature>
<feature type="transmembrane region" description="Helical" evidence="9">
    <location>
        <begin position="100"/>
        <end position="122"/>
    </location>
</feature>
<dbReference type="InterPro" id="IPR004840">
    <property type="entry name" value="Amino_acid_permease_CS"/>
</dbReference>
<keyword evidence="7 9" id="KW-0472">Membrane</keyword>
<feature type="transmembrane region" description="Helical" evidence="9">
    <location>
        <begin position="403"/>
        <end position="425"/>
    </location>
</feature>
<name>A0ABV4BPX5_9CLOT</name>
<gene>
    <name evidence="11" type="ORF">AB8U03_08725</name>
</gene>
<dbReference type="Proteomes" id="UP001564657">
    <property type="component" value="Unassembled WGS sequence"/>
</dbReference>
<evidence type="ECO:0000256" key="9">
    <source>
        <dbReference type="SAM" id="Phobius"/>
    </source>
</evidence>
<evidence type="ECO:0000259" key="10">
    <source>
        <dbReference type="Pfam" id="PF00324"/>
    </source>
</evidence>
<evidence type="ECO:0000256" key="6">
    <source>
        <dbReference type="ARBA" id="ARBA00022989"/>
    </source>
</evidence>
<feature type="region of interest" description="Disordered" evidence="8">
    <location>
        <begin position="457"/>
        <end position="476"/>
    </location>
</feature>
<feature type="domain" description="Amino acid permease/ SLC12A" evidence="10">
    <location>
        <begin position="19"/>
        <end position="452"/>
    </location>
</feature>
<reference evidence="11 12" key="1">
    <citation type="submission" date="2024-08" db="EMBL/GenBank/DDBJ databases">
        <title>Clostridium lapicellarii sp. nov., and Clostridium renhuaiense sp. nov., two species isolated from the mud in a fermentation cellar used for producing sauce-flavour Chinese liquors.</title>
        <authorList>
            <person name="Yang F."/>
            <person name="Wang H."/>
            <person name="Chen L.Q."/>
            <person name="Zhou N."/>
            <person name="Lu J.J."/>
            <person name="Pu X.X."/>
            <person name="Wan B."/>
            <person name="Wang L."/>
            <person name="Liu S.J."/>
        </authorList>
    </citation>
    <scope>NUCLEOTIDE SEQUENCE [LARGE SCALE GENOMIC DNA]</scope>
    <source>
        <strain evidence="11 12">MT-5</strain>
    </source>
</reference>
<keyword evidence="4 9" id="KW-0812">Transmembrane</keyword>
<dbReference type="EMBL" id="JBGEWD010000007">
    <property type="protein sequence ID" value="MEY8000277.1"/>
    <property type="molecule type" value="Genomic_DNA"/>
</dbReference>
<feature type="transmembrane region" description="Helical" evidence="9">
    <location>
        <begin position="334"/>
        <end position="355"/>
    </location>
</feature>
<evidence type="ECO:0000313" key="11">
    <source>
        <dbReference type="EMBL" id="MEY8000277.1"/>
    </source>
</evidence>
<comment type="caution">
    <text evidence="11">The sequence shown here is derived from an EMBL/GenBank/DDBJ whole genome shotgun (WGS) entry which is preliminary data.</text>
</comment>
<dbReference type="PIRSF" id="PIRSF006060">
    <property type="entry name" value="AA_transporter"/>
    <property type="match status" value="1"/>
</dbReference>
<feature type="transmembrane region" description="Helical" evidence="9">
    <location>
        <begin position="282"/>
        <end position="302"/>
    </location>
</feature>
<evidence type="ECO:0000256" key="5">
    <source>
        <dbReference type="ARBA" id="ARBA00022970"/>
    </source>
</evidence>
<feature type="transmembrane region" description="Helical" evidence="9">
    <location>
        <begin position="128"/>
        <end position="146"/>
    </location>
</feature>
<evidence type="ECO:0000313" key="12">
    <source>
        <dbReference type="Proteomes" id="UP001564657"/>
    </source>
</evidence>
<feature type="transmembrane region" description="Helical" evidence="9">
    <location>
        <begin position="202"/>
        <end position="222"/>
    </location>
</feature>
<feature type="transmembrane region" description="Helical" evidence="9">
    <location>
        <begin position="158"/>
        <end position="182"/>
    </location>
</feature>
<accession>A0ABV4BPX5</accession>
<feature type="transmembrane region" description="Helical" evidence="9">
    <location>
        <begin position="20"/>
        <end position="41"/>
    </location>
</feature>
<feature type="transmembrane region" description="Helical" evidence="9">
    <location>
        <begin position="243"/>
        <end position="262"/>
    </location>
</feature>
<dbReference type="Gene3D" id="1.20.1740.10">
    <property type="entry name" value="Amino acid/polyamine transporter I"/>
    <property type="match status" value="1"/>
</dbReference>
<keyword evidence="3" id="KW-1003">Cell membrane</keyword>
<keyword evidence="12" id="KW-1185">Reference proteome</keyword>
<evidence type="ECO:0000256" key="8">
    <source>
        <dbReference type="SAM" id="MobiDB-lite"/>
    </source>
</evidence>
<proteinExistence type="predicted"/>
<evidence type="ECO:0000256" key="7">
    <source>
        <dbReference type="ARBA" id="ARBA00023136"/>
    </source>
</evidence>
<protein>
    <submittedName>
        <fullName evidence="11">Amino acid permease</fullName>
    </submittedName>
</protein>
<dbReference type="InterPro" id="IPR004841">
    <property type="entry name" value="AA-permease/SLC12A_dom"/>
</dbReference>
<evidence type="ECO:0000256" key="2">
    <source>
        <dbReference type="ARBA" id="ARBA00022448"/>
    </source>
</evidence>
<keyword evidence="6 9" id="KW-1133">Transmembrane helix</keyword>
<evidence type="ECO:0000256" key="4">
    <source>
        <dbReference type="ARBA" id="ARBA00022692"/>
    </source>
</evidence>
<evidence type="ECO:0000256" key="1">
    <source>
        <dbReference type="ARBA" id="ARBA00004651"/>
    </source>
</evidence>
<feature type="transmembrane region" description="Helical" evidence="9">
    <location>
        <begin position="361"/>
        <end position="382"/>
    </location>
</feature>
<dbReference type="Pfam" id="PF00324">
    <property type="entry name" value="AA_permease"/>
    <property type="match status" value="1"/>
</dbReference>
<keyword evidence="2" id="KW-0813">Transport</keyword>
<organism evidence="11 12">
    <name type="scientific">Clostridium moutaii</name>
    <dbReference type="NCBI Taxonomy" id="3240932"/>
    <lineage>
        <taxon>Bacteria</taxon>
        <taxon>Bacillati</taxon>
        <taxon>Bacillota</taxon>
        <taxon>Clostridia</taxon>
        <taxon>Eubacteriales</taxon>
        <taxon>Clostridiaceae</taxon>
        <taxon>Clostridium</taxon>
    </lineage>
</organism>
<dbReference type="PANTHER" id="PTHR43495:SF6">
    <property type="entry name" value="THREONINE_SERINE TRANSPORTER YBXG-RELATED"/>
    <property type="match status" value="1"/>
</dbReference>
<keyword evidence="5" id="KW-0029">Amino-acid transport</keyword>
<feature type="transmembrane region" description="Helical" evidence="9">
    <location>
        <begin position="47"/>
        <end position="66"/>
    </location>
</feature>
<evidence type="ECO:0000256" key="3">
    <source>
        <dbReference type="ARBA" id="ARBA00022475"/>
    </source>
</evidence>
<comment type="subcellular location">
    <subcellularLocation>
        <location evidence="1">Cell membrane</location>
        <topology evidence="1">Multi-pass membrane protein</topology>
    </subcellularLocation>
</comment>
<dbReference type="RefSeq" id="WP_369704166.1">
    <property type="nucleotide sequence ID" value="NZ_JBGEWD010000007.1"/>
</dbReference>
<sequence>MSKKDALNENLERGLEERHIQLIALGGAIGVGLFLGSATAIQTAGPAILFVYVIAGFAMFIIMRALGELATSYPVSGSFSAYANEFIGPLAGYMTGWTYWFMWVVTCMAEITAVGVYVKFWIPTMPQWIPALAALVVMTCVNLIAVKAYGEFEFWFALIKVVTIIAMIVLGLLMIVFGLGNGGKPMGISNLWTHGGFFPKGAFGPALAVTMVMFAYLGTELIGVTAGEAKNPEKTIPSAINKVFWRILIFYVGALFVIMSLYPWNTLGTTGSPFVLTFSKLGISAAAGIINFVVLTAALSSCNSGIFSTGRMLYNLSLQGTAPKVFGKLGKTHVPTTGIIVSAFFLLIGVVLNYLAPGKVFTYVTSVATLGAIWVWGIILIAQMKFRKKLNPDQVKKLHFPMFGYPYLNWITLAFLAFVVVMLAFNKDTMISLVVGAIWFVLLFAFYFIFGLNKKSADSKDPNPGQSDSGQEILGK</sequence>